<dbReference type="KEGG" id="pti:PHATRDRAFT_42452"/>
<reference evidence="3" key="2">
    <citation type="submission" date="2008-08" db="EMBL/GenBank/DDBJ databases">
        <authorList>
            <consortium name="Diatom Consortium"/>
            <person name="Grigoriev I."/>
            <person name="Grimwood J."/>
            <person name="Kuo A."/>
            <person name="Otillar R.P."/>
            <person name="Salamov A."/>
            <person name="Detter J.C."/>
            <person name="Lindquist E."/>
            <person name="Shapiro H."/>
            <person name="Lucas S."/>
            <person name="Glavina del Rio T."/>
            <person name="Pitluck S."/>
            <person name="Rokhsar D."/>
            <person name="Bowler C."/>
        </authorList>
    </citation>
    <scope>GENOME REANNOTATION</scope>
    <source>
        <strain evidence="3">CCAP 1055/1</strain>
    </source>
</reference>
<evidence type="ECO:0000313" key="3">
    <source>
        <dbReference type="Proteomes" id="UP000000759"/>
    </source>
</evidence>
<feature type="compositionally biased region" description="Basic and acidic residues" evidence="1">
    <location>
        <begin position="117"/>
        <end position="126"/>
    </location>
</feature>
<feature type="region of interest" description="Disordered" evidence="1">
    <location>
        <begin position="98"/>
        <end position="140"/>
    </location>
</feature>
<organism evidence="2 3">
    <name type="scientific">Phaeodactylum tricornutum (strain CCAP 1055/1)</name>
    <dbReference type="NCBI Taxonomy" id="556484"/>
    <lineage>
        <taxon>Eukaryota</taxon>
        <taxon>Sar</taxon>
        <taxon>Stramenopiles</taxon>
        <taxon>Ochrophyta</taxon>
        <taxon>Bacillariophyta</taxon>
        <taxon>Bacillariophyceae</taxon>
        <taxon>Bacillariophycidae</taxon>
        <taxon>Naviculales</taxon>
        <taxon>Phaeodactylaceae</taxon>
        <taxon>Phaeodactylum</taxon>
    </lineage>
</organism>
<dbReference type="Proteomes" id="UP000000759">
    <property type="component" value="Chromosome 1"/>
</dbReference>
<dbReference type="InParanoid" id="B7FRC6"/>
<dbReference type="RefSeq" id="XP_002177016.1">
    <property type="nucleotide sequence ID" value="XM_002176980.1"/>
</dbReference>
<sequence>MVTREHRGTRAWGPLRTCLFVSSSWWWCGNEGVTETQALVWGIRTVRSIPPSTAIHSPSVLRSSAWVRLGSLSRPARTSDNDDDDVISDKELVPVRRRRGSRDYYNNDDETTEADNDYYRRDRTDNDNEPSQGRYYDDDYEDDEYDVEFDEDDDDDKYDLFANEIIPNPLLDSIDPDGAADRFPELARDPRFWFDMVLFISFLNFLSDLGPRDPFPDIPLF</sequence>
<gene>
    <name evidence="2" type="ORF">PHATRDRAFT_42452</name>
</gene>
<evidence type="ECO:0000256" key="1">
    <source>
        <dbReference type="SAM" id="MobiDB-lite"/>
    </source>
</evidence>
<dbReference type="EMBL" id="CM000605">
    <property type="protein sequence ID" value="EEC51479.1"/>
    <property type="molecule type" value="Genomic_DNA"/>
</dbReference>
<protein>
    <submittedName>
        <fullName evidence="2">Uncharacterized protein</fullName>
    </submittedName>
</protein>
<dbReference type="HOGENOM" id="CLU_1252784_0_0_1"/>
<dbReference type="AlphaFoldDB" id="B7FRC6"/>
<dbReference type="OrthoDB" id="46549at2759"/>
<name>B7FRC6_PHATC</name>
<evidence type="ECO:0000313" key="2">
    <source>
        <dbReference type="EMBL" id="EEC51479.1"/>
    </source>
</evidence>
<reference evidence="2 3" key="1">
    <citation type="journal article" date="2008" name="Nature">
        <title>The Phaeodactylum genome reveals the evolutionary history of diatom genomes.</title>
        <authorList>
            <person name="Bowler C."/>
            <person name="Allen A.E."/>
            <person name="Badger J.H."/>
            <person name="Grimwood J."/>
            <person name="Jabbari K."/>
            <person name="Kuo A."/>
            <person name="Maheswari U."/>
            <person name="Martens C."/>
            <person name="Maumus F."/>
            <person name="Otillar R.P."/>
            <person name="Rayko E."/>
            <person name="Salamov A."/>
            <person name="Vandepoele K."/>
            <person name="Beszteri B."/>
            <person name="Gruber A."/>
            <person name="Heijde M."/>
            <person name="Katinka M."/>
            <person name="Mock T."/>
            <person name="Valentin K."/>
            <person name="Verret F."/>
            <person name="Berges J.A."/>
            <person name="Brownlee C."/>
            <person name="Cadoret J.P."/>
            <person name="Chiovitti A."/>
            <person name="Choi C.J."/>
            <person name="Coesel S."/>
            <person name="De Martino A."/>
            <person name="Detter J.C."/>
            <person name="Durkin C."/>
            <person name="Falciatore A."/>
            <person name="Fournet J."/>
            <person name="Haruta M."/>
            <person name="Huysman M.J."/>
            <person name="Jenkins B.D."/>
            <person name="Jiroutova K."/>
            <person name="Jorgensen R.E."/>
            <person name="Joubert Y."/>
            <person name="Kaplan A."/>
            <person name="Kroger N."/>
            <person name="Kroth P.G."/>
            <person name="La Roche J."/>
            <person name="Lindquist E."/>
            <person name="Lommer M."/>
            <person name="Martin-Jezequel V."/>
            <person name="Lopez P.J."/>
            <person name="Lucas S."/>
            <person name="Mangogna M."/>
            <person name="McGinnis K."/>
            <person name="Medlin L.K."/>
            <person name="Montsant A."/>
            <person name="Oudot-Le Secq M.P."/>
            <person name="Napoli C."/>
            <person name="Obornik M."/>
            <person name="Parker M.S."/>
            <person name="Petit J.L."/>
            <person name="Porcel B.M."/>
            <person name="Poulsen N."/>
            <person name="Robison M."/>
            <person name="Rychlewski L."/>
            <person name="Rynearson T.A."/>
            <person name="Schmutz J."/>
            <person name="Shapiro H."/>
            <person name="Siaut M."/>
            <person name="Stanley M."/>
            <person name="Sussman M.R."/>
            <person name="Taylor A.R."/>
            <person name="Vardi A."/>
            <person name="von Dassow P."/>
            <person name="Vyverman W."/>
            <person name="Willis A."/>
            <person name="Wyrwicz L.S."/>
            <person name="Rokhsar D.S."/>
            <person name="Weissenbach J."/>
            <person name="Armbrust E.V."/>
            <person name="Green B.R."/>
            <person name="Van de Peer Y."/>
            <person name="Grigoriev I.V."/>
        </authorList>
    </citation>
    <scope>NUCLEOTIDE SEQUENCE [LARGE SCALE GENOMIC DNA]</scope>
    <source>
        <strain evidence="2 3">CCAP 1055/1</strain>
    </source>
</reference>
<keyword evidence="3" id="KW-1185">Reference proteome</keyword>
<dbReference type="GeneID" id="7196656"/>
<dbReference type="eggNOG" id="ENOG502SWKF">
    <property type="taxonomic scope" value="Eukaryota"/>
</dbReference>
<dbReference type="PaxDb" id="2850-Phatr42452"/>
<proteinExistence type="predicted"/>
<accession>B7FRC6</accession>
<feature type="compositionally biased region" description="Acidic residues" evidence="1">
    <location>
        <begin position="106"/>
        <end position="116"/>
    </location>
</feature>